<proteinExistence type="predicted"/>
<keyword evidence="1" id="KW-0472">Membrane</keyword>
<name>A0A9Q8ZSV4_9LACO</name>
<dbReference type="Pfam" id="PF13061">
    <property type="entry name" value="DUF3923"/>
    <property type="match status" value="1"/>
</dbReference>
<keyword evidence="1" id="KW-1133">Transmembrane helix</keyword>
<dbReference type="Proteomes" id="UP001055911">
    <property type="component" value="Chromosome"/>
</dbReference>
<dbReference type="EMBL" id="CP097119">
    <property type="protein sequence ID" value="USS89158.1"/>
    <property type="molecule type" value="Genomic_DNA"/>
</dbReference>
<dbReference type="RefSeq" id="WP_252766675.1">
    <property type="nucleotide sequence ID" value="NZ_CP097119.1"/>
</dbReference>
<dbReference type="AlphaFoldDB" id="A0A9Q8ZSV4"/>
<dbReference type="InterPro" id="IPR025037">
    <property type="entry name" value="DUF3923"/>
</dbReference>
<evidence type="ECO:0000256" key="1">
    <source>
        <dbReference type="SAM" id="Phobius"/>
    </source>
</evidence>
<feature type="transmembrane region" description="Helical" evidence="1">
    <location>
        <begin position="44"/>
        <end position="67"/>
    </location>
</feature>
<evidence type="ECO:0000313" key="3">
    <source>
        <dbReference type="Proteomes" id="UP001055911"/>
    </source>
</evidence>
<keyword evidence="3" id="KW-1185">Reference proteome</keyword>
<sequence>MKNLSRTWKIVSFVELIAYIGLTILIFIRQSDGAGINQSPTLKIITWGILTAFCFVLLIIQIIWAWIAHK</sequence>
<gene>
    <name evidence="2" type="ORF">M3M40_06705</name>
</gene>
<organism evidence="2 3">
    <name type="scientific">Fructilactobacillus cliffordii</name>
    <dbReference type="NCBI Taxonomy" id="2940299"/>
    <lineage>
        <taxon>Bacteria</taxon>
        <taxon>Bacillati</taxon>
        <taxon>Bacillota</taxon>
        <taxon>Bacilli</taxon>
        <taxon>Lactobacillales</taxon>
        <taxon>Lactobacillaceae</taxon>
        <taxon>Fructilactobacillus</taxon>
    </lineage>
</organism>
<feature type="transmembrane region" description="Helical" evidence="1">
    <location>
        <begin position="7"/>
        <end position="28"/>
    </location>
</feature>
<keyword evidence="1" id="KW-0812">Transmembrane</keyword>
<evidence type="ECO:0000313" key="2">
    <source>
        <dbReference type="EMBL" id="USS89158.1"/>
    </source>
</evidence>
<reference evidence="2" key="1">
    <citation type="submission" date="2022-05" db="EMBL/GenBank/DDBJ databases">
        <authorList>
            <person name="Oliphant S.A."/>
            <person name="Watson-Haigh N.S."/>
            <person name="Sumby K.M."/>
            <person name="Gardner J.M."/>
            <person name="Jiranek V."/>
        </authorList>
    </citation>
    <scope>NUCLEOTIDE SEQUENCE</scope>
    <source>
        <strain evidence="2">KI4_B1</strain>
    </source>
</reference>
<protein>
    <submittedName>
        <fullName evidence="2">DUF3923 family protein</fullName>
    </submittedName>
</protein>
<accession>A0A9Q8ZSV4</accession>